<reference evidence="2 3" key="1">
    <citation type="submission" date="2024-01" db="EMBL/GenBank/DDBJ databases">
        <title>A draft genome for a cacao thread blight-causing isolate of Paramarasmius palmivorus.</title>
        <authorList>
            <person name="Baruah I.K."/>
            <person name="Bukari Y."/>
            <person name="Amoako-Attah I."/>
            <person name="Meinhardt L.W."/>
            <person name="Bailey B.A."/>
            <person name="Cohen S.P."/>
        </authorList>
    </citation>
    <scope>NUCLEOTIDE SEQUENCE [LARGE SCALE GENOMIC DNA]</scope>
    <source>
        <strain evidence="2 3">GH-12</strain>
    </source>
</reference>
<accession>A0AAW0CHE7</accession>
<feature type="region of interest" description="Disordered" evidence="1">
    <location>
        <begin position="148"/>
        <end position="196"/>
    </location>
</feature>
<dbReference type="AlphaFoldDB" id="A0AAW0CHE7"/>
<sequence length="375" mass="41964">MATAGFQFPPALHQSWPVNPAYDDADHAESITEQLYERQRQKRELPFYSIFPGTVMPYLCATYSQSPGTLRLEGAPTPEVYYRDSITRVEMEQVVDPDWQEESDSQEIDDDMVLPSLTNHRDEDMTAQAHSLPRSLLSGLDGASWATNTTRESRAAQKRVVTRNLLLTSNRQRTGSSETPTQGPPDSQRSDTTTTTLPDNVSICIVRASDALFLAREKLSHLRQRKPGATHPPSIPALSAEIKVPSAYDPALSDEIAKADAAEEILEAMPQIVQHAQFILHQYPNLKAIWTAGVSGKWIQFFKFTREETPRVRPVRITKSNPYYSDPELPAEDVPEIITDVIAFVDEDGNYTEDFKSLWRDVIATVEAGYAAVAL</sequence>
<name>A0AAW0CHE7_9AGAR</name>
<organism evidence="2 3">
    <name type="scientific">Paramarasmius palmivorus</name>
    <dbReference type="NCBI Taxonomy" id="297713"/>
    <lineage>
        <taxon>Eukaryota</taxon>
        <taxon>Fungi</taxon>
        <taxon>Dikarya</taxon>
        <taxon>Basidiomycota</taxon>
        <taxon>Agaricomycotina</taxon>
        <taxon>Agaricomycetes</taxon>
        <taxon>Agaricomycetidae</taxon>
        <taxon>Agaricales</taxon>
        <taxon>Marasmiineae</taxon>
        <taxon>Marasmiaceae</taxon>
        <taxon>Paramarasmius</taxon>
    </lineage>
</organism>
<feature type="compositionally biased region" description="Polar residues" evidence="1">
    <location>
        <begin position="165"/>
        <end position="196"/>
    </location>
</feature>
<dbReference type="EMBL" id="JAYKXP010000039">
    <property type="protein sequence ID" value="KAK7039263.1"/>
    <property type="molecule type" value="Genomic_DNA"/>
</dbReference>
<proteinExistence type="predicted"/>
<protein>
    <submittedName>
        <fullName evidence="2">Uncharacterized protein</fullName>
    </submittedName>
</protein>
<gene>
    <name evidence="2" type="ORF">VNI00_010168</name>
</gene>
<evidence type="ECO:0000313" key="3">
    <source>
        <dbReference type="Proteomes" id="UP001383192"/>
    </source>
</evidence>
<dbReference type="Proteomes" id="UP001383192">
    <property type="component" value="Unassembled WGS sequence"/>
</dbReference>
<evidence type="ECO:0000256" key="1">
    <source>
        <dbReference type="SAM" id="MobiDB-lite"/>
    </source>
</evidence>
<comment type="caution">
    <text evidence="2">The sequence shown here is derived from an EMBL/GenBank/DDBJ whole genome shotgun (WGS) entry which is preliminary data.</text>
</comment>
<evidence type="ECO:0000313" key="2">
    <source>
        <dbReference type="EMBL" id="KAK7039263.1"/>
    </source>
</evidence>
<keyword evidence="3" id="KW-1185">Reference proteome</keyword>